<dbReference type="EMBL" id="JAUSTL010000004">
    <property type="protein sequence ID" value="MDQ0262525.1"/>
    <property type="molecule type" value="Genomic_DNA"/>
</dbReference>
<organism evidence="3 4">
    <name type="scientific">Streptococcus dysgalactiae</name>
    <dbReference type="NCBI Taxonomy" id="1334"/>
    <lineage>
        <taxon>Bacteria</taxon>
        <taxon>Bacillati</taxon>
        <taxon>Bacillota</taxon>
        <taxon>Bacilli</taxon>
        <taxon>Lactobacillales</taxon>
        <taxon>Streptococcaceae</taxon>
        <taxon>Streptococcus</taxon>
    </lineage>
</organism>
<proteinExistence type="inferred from homology"/>
<dbReference type="InterPro" id="IPR004838">
    <property type="entry name" value="NHTrfase_class1_PyrdxlP-BS"/>
</dbReference>
<dbReference type="CDD" id="cd00609">
    <property type="entry name" value="AAT_like"/>
    <property type="match status" value="1"/>
</dbReference>
<keyword evidence="1" id="KW-0808">Transferase</keyword>
<sequence length="372" mass="42118">MMYLPAFGVEEWLNQYEKEATYDIAGSSIASLTLDDLFSVTGTDSQRFFQTLAQKPMDYGWIEGSPDFKQAVANLYQTLSPDNILQTNGATGANFTLLYALVEAGDHLIAHYPSYQQLYDIPESLGATVDYWQTKEELNWLPDLDQLEQLIRPNTKLITINNANNPTGAYMDKEYLDRLIAIAETHDLYILSDEVYHSFASDELLAIADLYHKGISVNSMSKTFSLPGLRVGWLAASEEIVERIRLYRDYTMICAGVFDDMVATLALTHASKLLERNRRLVNQNLRLLDNWIQQEDKASYIKPKHVSTAFVKLDIQEPIEAFALRFLKDYGTLVVPGNRFGREKHIRIGYCCQSDILKAGLAALSECLKITP</sequence>
<keyword evidence="4" id="KW-1185">Reference proteome</keyword>
<comment type="cofactor">
    <cofactor evidence="1">
        <name>pyridoxal 5'-phosphate</name>
        <dbReference type="ChEBI" id="CHEBI:597326"/>
    </cofactor>
</comment>
<dbReference type="Gene3D" id="3.40.640.10">
    <property type="entry name" value="Type I PLP-dependent aspartate aminotransferase-like (Major domain)"/>
    <property type="match status" value="1"/>
</dbReference>
<dbReference type="GO" id="GO:0008483">
    <property type="term" value="F:transaminase activity"/>
    <property type="evidence" value="ECO:0007669"/>
    <property type="project" value="UniProtKB-KW"/>
</dbReference>
<dbReference type="InterPro" id="IPR015421">
    <property type="entry name" value="PyrdxlP-dep_Trfase_major"/>
</dbReference>
<evidence type="ECO:0000256" key="1">
    <source>
        <dbReference type="RuleBase" id="RU000481"/>
    </source>
</evidence>
<dbReference type="Gene3D" id="3.90.1150.10">
    <property type="entry name" value="Aspartate Aminotransferase, domain 1"/>
    <property type="match status" value="1"/>
</dbReference>
<dbReference type="InterPro" id="IPR015422">
    <property type="entry name" value="PyrdxlP-dep_Trfase_small"/>
</dbReference>
<dbReference type="EC" id="2.6.1.-" evidence="1"/>
<dbReference type="PANTHER" id="PTHR43510">
    <property type="entry name" value="AMINOTRANSFERASE FUNCTION, HYPOTHETICAL (EUROFUNG)"/>
    <property type="match status" value="1"/>
</dbReference>
<dbReference type="InterPro" id="IPR004839">
    <property type="entry name" value="Aminotransferase_I/II_large"/>
</dbReference>
<comment type="caution">
    <text evidence="3">The sequence shown here is derived from an EMBL/GenBank/DDBJ whole genome shotgun (WGS) entry which is preliminary data.</text>
</comment>
<name>A0ABU0A5G5_STRDY</name>
<reference evidence="3 4" key="1">
    <citation type="submission" date="2023-07" db="EMBL/GenBank/DDBJ databases">
        <title>Genomic Encyclopedia of Type Strains, Phase IV (KMG-IV): sequencing the most valuable type-strain genomes for metagenomic binning, comparative biology and taxonomic classification.</title>
        <authorList>
            <person name="Goeker M."/>
        </authorList>
    </citation>
    <scope>NUCLEOTIDE SEQUENCE [LARGE SCALE GENOMIC DNA]</scope>
    <source>
        <strain evidence="3 4">DSM 23147</strain>
    </source>
</reference>
<dbReference type="SUPFAM" id="SSF53383">
    <property type="entry name" value="PLP-dependent transferases"/>
    <property type="match status" value="1"/>
</dbReference>
<evidence type="ECO:0000259" key="2">
    <source>
        <dbReference type="Pfam" id="PF00155"/>
    </source>
</evidence>
<evidence type="ECO:0000313" key="4">
    <source>
        <dbReference type="Proteomes" id="UP001237071"/>
    </source>
</evidence>
<dbReference type="NCBIfam" id="NF005593">
    <property type="entry name" value="PRK07324.1"/>
    <property type="match status" value="1"/>
</dbReference>
<gene>
    <name evidence="3" type="ORF">J2S26_000597</name>
</gene>
<dbReference type="InterPro" id="IPR015424">
    <property type="entry name" value="PyrdxlP-dep_Trfase"/>
</dbReference>
<dbReference type="PANTHER" id="PTHR43510:SF1">
    <property type="entry name" value="AMINOTRANSFERASE FUNCTION, HYPOTHETICAL (EUROFUNG)"/>
    <property type="match status" value="1"/>
</dbReference>
<dbReference type="PROSITE" id="PS00105">
    <property type="entry name" value="AA_TRANSFER_CLASS_1"/>
    <property type="match status" value="1"/>
</dbReference>
<evidence type="ECO:0000313" key="3">
    <source>
        <dbReference type="EMBL" id="MDQ0262525.1"/>
    </source>
</evidence>
<comment type="similarity">
    <text evidence="1">Belongs to the class-I pyridoxal-phosphate-dependent aminotransferase family.</text>
</comment>
<protein>
    <recommendedName>
        <fullName evidence="1">Aminotransferase</fullName>
        <ecNumber evidence="1">2.6.1.-</ecNumber>
    </recommendedName>
</protein>
<feature type="domain" description="Aminotransferase class I/classII large" evidence="2">
    <location>
        <begin position="57"/>
        <end position="355"/>
    </location>
</feature>
<keyword evidence="1 3" id="KW-0032">Aminotransferase</keyword>
<dbReference type="Pfam" id="PF00155">
    <property type="entry name" value="Aminotran_1_2"/>
    <property type="match status" value="1"/>
</dbReference>
<accession>A0ABU0A5G5</accession>
<dbReference type="Proteomes" id="UP001237071">
    <property type="component" value="Unassembled WGS sequence"/>
</dbReference>